<dbReference type="PANTHER" id="PTHR10996:SF283">
    <property type="entry name" value="GLYOXYLATE_HYDROXYPYRUVATE REDUCTASE B"/>
    <property type="match status" value="1"/>
</dbReference>
<evidence type="ECO:0000313" key="12">
    <source>
        <dbReference type="EMBL" id="GAP61779.1"/>
    </source>
</evidence>
<dbReference type="EMBL" id="LGKN01000005">
    <property type="protein sequence ID" value="KPL87902.1"/>
    <property type="molecule type" value="Genomic_DNA"/>
</dbReference>
<comment type="caution">
    <text evidence="12">The sequence shown here is derived from an EMBL/GenBank/DDBJ whole genome shotgun (WGS) entry which is preliminary data.</text>
</comment>
<proteinExistence type="inferred from homology"/>
<dbReference type="EMBL" id="BBZA01000015">
    <property type="protein sequence ID" value="GAP61779.1"/>
    <property type="molecule type" value="Genomic_DNA"/>
</dbReference>
<dbReference type="EC" id="1.1.1.79" evidence="6"/>
<reference evidence="13 15" key="2">
    <citation type="submission" date="2015-07" db="EMBL/GenBank/DDBJ databases">
        <title>Whole genome sequence of Ardenticatena maritima DSM 23922.</title>
        <authorList>
            <person name="Hemp J."/>
            <person name="Ward L.M."/>
            <person name="Pace L.A."/>
            <person name="Fischer W.W."/>
        </authorList>
    </citation>
    <scope>NUCLEOTIDE SEQUENCE [LARGE SCALE GENOMIC DNA]</scope>
    <source>
        <strain evidence="13 15">110S</strain>
    </source>
</reference>
<dbReference type="GO" id="GO:0051287">
    <property type="term" value="F:NAD binding"/>
    <property type="evidence" value="ECO:0007669"/>
    <property type="project" value="InterPro"/>
</dbReference>
<evidence type="ECO:0000313" key="15">
    <source>
        <dbReference type="Proteomes" id="UP000050502"/>
    </source>
</evidence>
<dbReference type="PANTHER" id="PTHR10996">
    <property type="entry name" value="2-HYDROXYACID DEHYDROGENASE-RELATED"/>
    <property type="match status" value="1"/>
</dbReference>
<keyword evidence="14" id="KW-1185">Reference proteome</keyword>
<dbReference type="Proteomes" id="UP000037784">
    <property type="component" value="Unassembled WGS sequence"/>
</dbReference>
<dbReference type="GO" id="GO:0005829">
    <property type="term" value="C:cytosol"/>
    <property type="evidence" value="ECO:0007669"/>
    <property type="project" value="TreeGrafter"/>
</dbReference>
<dbReference type="Proteomes" id="UP000050502">
    <property type="component" value="Unassembled WGS sequence"/>
</dbReference>
<dbReference type="SUPFAM" id="SSF51735">
    <property type="entry name" value="NAD(P)-binding Rossmann-fold domains"/>
    <property type="match status" value="1"/>
</dbReference>
<dbReference type="InParanoid" id="A0A0M8K707"/>
<dbReference type="Pfam" id="PF02826">
    <property type="entry name" value="2-Hacid_dh_C"/>
    <property type="match status" value="1"/>
</dbReference>
<evidence type="ECO:0000256" key="9">
    <source>
        <dbReference type="RuleBase" id="RU003719"/>
    </source>
</evidence>
<dbReference type="RefSeq" id="WP_054491730.1">
    <property type="nucleotide sequence ID" value="NZ_BBZA01000015.1"/>
</dbReference>
<gene>
    <name evidence="12" type="primary">gyaR</name>
    <name evidence="12" type="ORF">ARMA_0202</name>
    <name evidence="13" type="ORF">SE16_10235</name>
</gene>
<dbReference type="GO" id="GO:0016618">
    <property type="term" value="F:hydroxypyruvate reductase [NAD(P)H] activity"/>
    <property type="evidence" value="ECO:0007669"/>
    <property type="project" value="UniProtKB-EC"/>
</dbReference>
<dbReference type="EC" id="1.1.1.81" evidence="7"/>
<dbReference type="FunFam" id="3.40.50.720:FF:000026">
    <property type="entry name" value="Glyoxylate/hydroxypyruvate reductase B"/>
    <property type="match status" value="1"/>
</dbReference>
<comment type="catalytic activity">
    <reaction evidence="3">
        <text>(R)-glycerate + NADP(+) = 3-hydroxypyruvate + NADPH + H(+)</text>
        <dbReference type="Rhea" id="RHEA:18657"/>
        <dbReference type="ChEBI" id="CHEBI:15378"/>
        <dbReference type="ChEBI" id="CHEBI:16659"/>
        <dbReference type="ChEBI" id="CHEBI:17180"/>
        <dbReference type="ChEBI" id="CHEBI:57783"/>
        <dbReference type="ChEBI" id="CHEBI:58349"/>
        <dbReference type="EC" id="1.1.1.81"/>
    </reaction>
</comment>
<keyword evidence="1 9" id="KW-0560">Oxidoreductase</keyword>
<accession>A0A0M8K707</accession>
<evidence type="ECO:0000256" key="2">
    <source>
        <dbReference type="ARBA" id="ARBA00051801"/>
    </source>
</evidence>
<evidence type="ECO:0000259" key="10">
    <source>
        <dbReference type="Pfam" id="PF00389"/>
    </source>
</evidence>
<dbReference type="Gene3D" id="3.40.50.720">
    <property type="entry name" value="NAD(P)-binding Rossmann-like Domain"/>
    <property type="match status" value="2"/>
</dbReference>
<reference evidence="12 14" key="1">
    <citation type="journal article" date="2015" name="Genome Announc.">
        <title>Draft Genome Sequence of a Heterotrophic Facultative Anaerobic Thermophilic Bacterium, Ardenticatena maritima Strain 110ST.</title>
        <authorList>
            <person name="Kawaichi S."/>
            <person name="Yoshida T."/>
            <person name="Sako Y."/>
            <person name="Nakamura R."/>
        </authorList>
    </citation>
    <scope>NUCLEOTIDE SEQUENCE [LARGE SCALE GENOMIC DNA]</scope>
    <source>
        <strain evidence="12 14">110S</strain>
    </source>
</reference>
<dbReference type="PATRIC" id="fig|872965.6.peg.2096"/>
<evidence type="ECO:0000256" key="4">
    <source>
        <dbReference type="ARBA" id="ARBA00052769"/>
    </source>
</evidence>
<reference evidence="14" key="3">
    <citation type="submission" date="2015-08" db="EMBL/GenBank/DDBJ databases">
        <title>Draft Genome Sequence of a Heterotrophic Facultative Anaerobic Bacterium Ardenticatena maritima Strain 110S.</title>
        <authorList>
            <person name="Kawaichi S."/>
            <person name="Yoshida T."/>
            <person name="Sako Y."/>
            <person name="Nakamura R."/>
        </authorList>
    </citation>
    <scope>NUCLEOTIDE SEQUENCE [LARGE SCALE GENOMIC DNA]</scope>
    <source>
        <strain evidence="14">110S</strain>
    </source>
</reference>
<dbReference type="AlphaFoldDB" id="A0A0M8K707"/>
<evidence type="ECO:0000256" key="7">
    <source>
        <dbReference type="ARBA" id="ARBA00066674"/>
    </source>
</evidence>
<dbReference type="InterPro" id="IPR036291">
    <property type="entry name" value="NAD(P)-bd_dom_sf"/>
</dbReference>
<dbReference type="SUPFAM" id="SSF52283">
    <property type="entry name" value="Formate/glycerate dehydrogenase catalytic domain-like"/>
    <property type="match status" value="1"/>
</dbReference>
<feature type="domain" description="D-isomer specific 2-hydroxyacid dehydrogenase NAD-binding" evidence="11">
    <location>
        <begin position="110"/>
        <end position="288"/>
    </location>
</feature>
<comment type="catalytic activity">
    <reaction evidence="2">
        <text>(R)-glycerate + NAD(+) = 3-hydroxypyruvate + NADH + H(+)</text>
        <dbReference type="Rhea" id="RHEA:17905"/>
        <dbReference type="ChEBI" id="CHEBI:15378"/>
        <dbReference type="ChEBI" id="CHEBI:16659"/>
        <dbReference type="ChEBI" id="CHEBI:17180"/>
        <dbReference type="ChEBI" id="CHEBI:57540"/>
        <dbReference type="ChEBI" id="CHEBI:57945"/>
        <dbReference type="EC" id="1.1.1.81"/>
    </reaction>
</comment>
<evidence type="ECO:0000313" key="14">
    <source>
        <dbReference type="Proteomes" id="UP000037784"/>
    </source>
</evidence>
<evidence type="ECO:0000256" key="8">
    <source>
        <dbReference type="ARBA" id="ARBA00073362"/>
    </source>
</evidence>
<dbReference type="InterPro" id="IPR029753">
    <property type="entry name" value="D-isomer_DH_CS"/>
</dbReference>
<dbReference type="InterPro" id="IPR006140">
    <property type="entry name" value="D-isomer_DH_NAD-bd"/>
</dbReference>
<comment type="similarity">
    <text evidence="5">Belongs to the D-isomer specific 2-hydroxyacid dehydrogenase family. GhrB subfamily.</text>
</comment>
<dbReference type="InterPro" id="IPR006139">
    <property type="entry name" value="D-isomer_2_OHA_DH_cat_dom"/>
</dbReference>
<dbReference type="GO" id="GO:0030267">
    <property type="term" value="F:glyoxylate reductase (NADPH) activity"/>
    <property type="evidence" value="ECO:0007669"/>
    <property type="project" value="UniProtKB-EC"/>
</dbReference>
<comment type="catalytic activity">
    <reaction evidence="4">
        <text>glycolate + NADP(+) = glyoxylate + NADPH + H(+)</text>
        <dbReference type="Rhea" id="RHEA:10992"/>
        <dbReference type="ChEBI" id="CHEBI:15378"/>
        <dbReference type="ChEBI" id="CHEBI:29805"/>
        <dbReference type="ChEBI" id="CHEBI:36655"/>
        <dbReference type="ChEBI" id="CHEBI:57783"/>
        <dbReference type="ChEBI" id="CHEBI:58349"/>
        <dbReference type="EC" id="1.1.1.79"/>
    </reaction>
</comment>
<dbReference type="OrthoDB" id="9792971at2"/>
<evidence type="ECO:0000256" key="3">
    <source>
        <dbReference type="ARBA" id="ARBA00052239"/>
    </source>
</evidence>
<dbReference type="PROSITE" id="PS00670">
    <property type="entry name" value="D_2_HYDROXYACID_DH_2"/>
    <property type="match status" value="1"/>
</dbReference>
<organism evidence="12 14">
    <name type="scientific">Ardenticatena maritima</name>
    <dbReference type="NCBI Taxonomy" id="872965"/>
    <lineage>
        <taxon>Bacteria</taxon>
        <taxon>Bacillati</taxon>
        <taxon>Chloroflexota</taxon>
        <taxon>Ardenticatenia</taxon>
        <taxon>Ardenticatenales</taxon>
        <taxon>Ardenticatenaceae</taxon>
        <taxon>Ardenticatena</taxon>
    </lineage>
</organism>
<dbReference type="Pfam" id="PF00389">
    <property type="entry name" value="2-Hacid_dh"/>
    <property type="match status" value="1"/>
</dbReference>
<name>A0A0M8K707_9CHLR</name>
<dbReference type="STRING" id="872965.SE16_10235"/>
<evidence type="ECO:0000259" key="11">
    <source>
        <dbReference type="Pfam" id="PF02826"/>
    </source>
</evidence>
<evidence type="ECO:0000256" key="1">
    <source>
        <dbReference type="ARBA" id="ARBA00023002"/>
    </source>
</evidence>
<dbReference type="InterPro" id="IPR050223">
    <property type="entry name" value="D-isomer_2-hydroxyacid_DH"/>
</dbReference>
<evidence type="ECO:0000256" key="5">
    <source>
        <dbReference type="ARBA" id="ARBA00061278"/>
    </source>
</evidence>
<evidence type="ECO:0000256" key="6">
    <source>
        <dbReference type="ARBA" id="ARBA00066661"/>
    </source>
</evidence>
<dbReference type="CDD" id="cd05301">
    <property type="entry name" value="GDH"/>
    <property type="match status" value="1"/>
</dbReference>
<evidence type="ECO:0000313" key="13">
    <source>
        <dbReference type="EMBL" id="KPL87902.1"/>
    </source>
</evidence>
<dbReference type="FunCoup" id="A0A0M8K707">
    <property type="interactions" value="240"/>
</dbReference>
<dbReference type="PROSITE" id="PS00671">
    <property type="entry name" value="D_2_HYDROXYACID_DH_3"/>
    <property type="match status" value="1"/>
</dbReference>
<sequence length="327" mass="35443">MSQWRVFITRRLPDDILAPLFEHADVDVWPERLPPPYDELRRRTAAADGLLCMLTDRIDASLIAQAPRLRVISQMAVGYDNIDVAAATARGIPVGHTPGVLTESTADLAFALILAAARRLLDGVRFIERGAWQTWEPFGLLGQDVHGKTLGIVGLGRIGAATARRAHGFGMRILYTGPREKPDVAAALGATYVSFERLLAESDVVSIHCPLTPATRHLFNADAFARMKPGAILVNTARGGIVDHDALLAALRAGHLGAAGLDVTEPEPLPSDHPLMQCERVIITPHIGSATVQTRRRMAQMAVANLLAGLRGERLPHCANPEVFEKR</sequence>
<feature type="domain" description="D-isomer specific 2-hydroxyacid dehydrogenase catalytic" evidence="10">
    <location>
        <begin position="6"/>
        <end position="320"/>
    </location>
</feature>
<protein>
    <recommendedName>
        <fullName evidence="8">Glyoxylate/hydroxypyruvate reductase B</fullName>
        <ecNumber evidence="6">1.1.1.79</ecNumber>
        <ecNumber evidence="7">1.1.1.81</ecNumber>
    </recommendedName>
</protein>